<accession>A0A090AB11</accession>
<organism evidence="3 4">
    <name type="scientific">Thioploca ingrica</name>
    <dbReference type="NCBI Taxonomy" id="40754"/>
    <lineage>
        <taxon>Bacteria</taxon>
        <taxon>Pseudomonadati</taxon>
        <taxon>Pseudomonadota</taxon>
        <taxon>Gammaproteobacteria</taxon>
        <taxon>Thiotrichales</taxon>
        <taxon>Thiotrichaceae</taxon>
        <taxon>Thioploca</taxon>
    </lineage>
</organism>
<dbReference type="AlphaFoldDB" id="A0A090AB11"/>
<evidence type="ECO:0000313" key="4">
    <source>
        <dbReference type="Proteomes" id="UP000031623"/>
    </source>
</evidence>
<dbReference type="KEGG" id="tig:THII_0441"/>
<evidence type="ECO:0000259" key="2">
    <source>
        <dbReference type="PROSITE" id="PS51123"/>
    </source>
</evidence>
<dbReference type="SUPFAM" id="SSF103088">
    <property type="entry name" value="OmpA-like"/>
    <property type="match status" value="1"/>
</dbReference>
<dbReference type="OrthoDB" id="9805832at2"/>
<feature type="domain" description="OmpA-like" evidence="2">
    <location>
        <begin position="268"/>
        <end position="392"/>
    </location>
</feature>
<keyword evidence="4" id="KW-1185">Reference proteome</keyword>
<dbReference type="PROSITE" id="PS51257">
    <property type="entry name" value="PROKAR_LIPOPROTEIN"/>
    <property type="match status" value="1"/>
</dbReference>
<evidence type="ECO:0000256" key="1">
    <source>
        <dbReference type="PROSITE-ProRule" id="PRU00473"/>
    </source>
</evidence>
<dbReference type="InterPro" id="IPR006665">
    <property type="entry name" value="OmpA-like"/>
</dbReference>
<dbReference type="GO" id="GO:0016020">
    <property type="term" value="C:membrane"/>
    <property type="evidence" value="ECO:0007669"/>
    <property type="project" value="UniProtKB-UniRule"/>
</dbReference>
<proteinExistence type="predicted"/>
<protein>
    <recommendedName>
        <fullName evidence="2">OmpA-like domain-containing protein</fullName>
    </recommendedName>
</protein>
<dbReference type="CDD" id="cd07185">
    <property type="entry name" value="OmpA_C-like"/>
    <property type="match status" value="1"/>
</dbReference>
<dbReference type="HOGENOM" id="CLU_683235_0_0_6"/>
<dbReference type="PROSITE" id="PS51123">
    <property type="entry name" value="OMPA_2"/>
    <property type="match status" value="1"/>
</dbReference>
<reference evidence="3 4" key="1">
    <citation type="journal article" date="2014" name="ISME J.">
        <title>Ecophysiology of Thioploca ingrica as revealed by the complete genome sequence supplemented with proteomic evidence.</title>
        <authorList>
            <person name="Kojima H."/>
            <person name="Ogura Y."/>
            <person name="Yamamoto N."/>
            <person name="Togashi T."/>
            <person name="Mori H."/>
            <person name="Watanabe T."/>
            <person name="Nemoto F."/>
            <person name="Kurokawa K."/>
            <person name="Hayashi T."/>
            <person name="Fukui M."/>
        </authorList>
    </citation>
    <scope>NUCLEOTIDE SEQUENCE [LARGE SCALE GENOMIC DNA]</scope>
</reference>
<dbReference type="Pfam" id="PF00691">
    <property type="entry name" value="OmpA"/>
    <property type="match status" value="1"/>
</dbReference>
<evidence type="ECO:0000313" key="3">
    <source>
        <dbReference type="EMBL" id="BAP54738.1"/>
    </source>
</evidence>
<dbReference type="Gene3D" id="3.30.1330.60">
    <property type="entry name" value="OmpA-like domain"/>
    <property type="match status" value="1"/>
</dbReference>
<dbReference type="Proteomes" id="UP000031623">
    <property type="component" value="Chromosome"/>
</dbReference>
<dbReference type="InterPro" id="IPR036737">
    <property type="entry name" value="OmpA-like_sf"/>
</dbReference>
<gene>
    <name evidence="3" type="ORF">THII_0441</name>
</gene>
<keyword evidence="1" id="KW-0472">Membrane</keyword>
<dbReference type="STRING" id="40754.THII_0441"/>
<name>A0A090AB11_9GAMM</name>
<sequence length="392" mass="43950">MRIIGVLNKVIFYLLVIHFLVSCQFIPVQPATPTYLTLDTAILALSRNLINQLQQPTQSAALVINPFVAIESGQVVQASLDIEALFLDEIPKHFNQFQVSRLTPESLKTAHYLLNGFIKSEGHLNEPGKKYYQVVASILDLTHHTIVASSKIGIVSPGLNYQPTPSYEDNPMYIKDKLLDNLISMVESSVGTQVNTNAYATITTKASLAEAQAAYDKNQYELAYRLFKNIVQLPNGKVMEAYGGLYSSAFKLGKLKEAEENFTHMVVLGVKAGSLPVKLLFQPQLTEFLAEPSLRQQYTIWLKQISQYFKEHQQQCVNIIGHTSQYGIYEYNKRLSKRRAEKIQSLMQSIFAGIIHRSKTIGKGSDETIVGTIPDSAENAIDRRVEFRVADC</sequence>
<dbReference type="EMBL" id="AP014633">
    <property type="protein sequence ID" value="BAP54738.1"/>
    <property type="molecule type" value="Genomic_DNA"/>
</dbReference>